<dbReference type="PANTHER" id="PTHR11785">
    <property type="entry name" value="AMINO ACID TRANSPORTER"/>
    <property type="match status" value="1"/>
</dbReference>
<feature type="transmembrane region" description="Helical" evidence="9">
    <location>
        <begin position="149"/>
        <end position="166"/>
    </location>
</feature>
<feature type="transmembrane region" description="Helical" evidence="9">
    <location>
        <begin position="61"/>
        <end position="83"/>
    </location>
</feature>
<dbReference type="GO" id="GO:0005886">
    <property type="term" value="C:plasma membrane"/>
    <property type="evidence" value="ECO:0007669"/>
    <property type="project" value="UniProtKB-SubCell"/>
</dbReference>
<keyword evidence="10" id="KW-1185">Reference proteome</keyword>
<dbReference type="GeneID" id="109473710"/>
<accession>A0A6P4ZI07</accession>
<keyword evidence="5 9" id="KW-0812">Transmembrane</keyword>
<feature type="transmembrane region" description="Helical" evidence="9">
    <location>
        <begin position="355"/>
        <end position="374"/>
    </location>
</feature>
<proteinExistence type="inferred from homology"/>
<comment type="similarity">
    <text evidence="2">Belongs to the amino acid-polyamine-organocation (APC) superfamily. L-type amino acid transporter (LAT) (TC 2.A.3.8) family.</text>
</comment>
<keyword evidence="8 9" id="KW-0472">Membrane</keyword>
<dbReference type="Pfam" id="PF13520">
    <property type="entry name" value="AA_permease_2"/>
    <property type="match status" value="1"/>
</dbReference>
<organism evidence="10 11">
    <name type="scientific">Branchiostoma belcheri</name>
    <name type="common">Amphioxus</name>
    <dbReference type="NCBI Taxonomy" id="7741"/>
    <lineage>
        <taxon>Eukaryota</taxon>
        <taxon>Metazoa</taxon>
        <taxon>Chordata</taxon>
        <taxon>Cephalochordata</taxon>
        <taxon>Leptocardii</taxon>
        <taxon>Amphioxiformes</taxon>
        <taxon>Branchiostomatidae</taxon>
        <taxon>Branchiostoma</taxon>
    </lineage>
</organism>
<feature type="transmembrane region" description="Helical" evidence="9">
    <location>
        <begin position="410"/>
        <end position="431"/>
    </location>
</feature>
<dbReference type="Proteomes" id="UP000515135">
    <property type="component" value="Unplaced"/>
</dbReference>
<dbReference type="RefSeq" id="XP_019629246.1">
    <property type="nucleotide sequence ID" value="XM_019773687.1"/>
</dbReference>
<feature type="transmembrane region" description="Helical" evidence="9">
    <location>
        <begin position="218"/>
        <end position="236"/>
    </location>
</feature>
<feature type="transmembrane region" description="Helical" evidence="9">
    <location>
        <begin position="297"/>
        <end position="317"/>
    </location>
</feature>
<comment type="subcellular location">
    <subcellularLocation>
        <location evidence="1">Cell membrane</location>
        <topology evidence="1">Multi-pass membrane protein</topology>
    </subcellularLocation>
</comment>
<feature type="transmembrane region" description="Helical" evidence="9">
    <location>
        <begin position="117"/>
        <end position="137"/>
    </location>
</feature>
<keyword evidence="7 9" id="KW-1133">Transmembrane helix</keyword>
<evidence type="ECO:0000256" key="2">
    <source>
        <dbReference type="ARBA" id="ARBA00007040"/>
    </source>
</evidence>
<evidence type="ECO:0000256" key="9">
    <source>
        <dbReference type="SAM" id="Phobius"/>
    </source>
</evidence>
<sequence>MGSDLEDSPASADGPRAVREGSVALKRKVTLINAIGLIVGNIIGSGIFISPKGVLQDAGNVGVALIIWAISGVISAIGALCYADLGTAIPRSGGDYSYILDIFGPLPAFLRLWVELIIVRPCTHAVIALTFAFYILYPVYTPCTPPDSAVALLAALCICLLTFVNCASVRSATRVQDLFTAAKLLALAIIIIFGMIQLGKGEVLHLSPDLAWRGATNVGGISLALYSGLWAFAGWADLTFVTEEIRDPSRNVPRSIVISMTIVTIVYLLANVAYFTGMTPQEMLGSDAVAVTFGLRLLGAAWWIIPIFVAFSTFGAVNGSMFASARLYFVGAREGHLPDILAMVNVHRYTPVPSLILGGILSLIMLCTTDVYVLINYASFVYWIFIGMAILGLVVIHFKYPSMERPVKMPVVLPIIFVLACLFIVVVSIWVAPIECLAGAGITLTGVPVYFFGVYWQNKPKWLTDKFDACTVFCQKIMTCCKEEHQKE</sequence>
<name>A0A6P4ZI07_BRABE</name>
<feature type="transmembrane region" description="Helical" evidence="9">
    <location>
        <begin position="380"/>
        <end position="398"/>
    </location>
</feature>
<dbReference type="AlphaFoldDB" id="A0A6P4ZI07"/>
<evidence type="ECO:0000256" key="5">
    <source>
        <dbReference type="ARBA" id="ARBA00022692"/>
    </source>
</evidence>
<feature type="transmembrane region" description="Helical" evidence="9">
    <location>
        <begin position="29"/>
        <end position="49"/>
    </location>
</feature>
<keyword evidence="3" id="KW-0813">Transport</keyword>
<evidence type="ECO:0000256" key="6">
    <source>
        <dbReference type="ARBA" id="ARBA00022970"/>
    </source>
</evidence>
<reference evidence="11" key="1">
    <citation type="submission" date="2025-08" db="UniProtKB">
        <authorList>
            <consortium name="RefSeq"/>
        </authorList>
    </citation>
    <scope>IDENTIFICATION</scope>
    <source>
        <tissue evidence="11">Gonad</tissue>
    </source>
</reference>
<dbReference type="InterPro" id="IPR002293">
    <property type="entry name" value="AA/rel_permease1"/>
</dbReference>
<dbReference type="InterPro" id="IPR050598">
    <property type="entry name" value="AminoAcid_Transporter"/>
</dbReference>
<evidence type="ECO:0000256" key="1">
    <source>
        <dbReference type="ARBA" id="ARBA00004651"/>
    </source>
</evidence>
<dbReference type="PANTHER" id="PTHR11785:SF528">
    <property type="entry name" value="AMINO ACID TRANSPORTER PROTEIN JHI-21"/>
    <property type="match status" value="1"/>
</dbReference>
<feature type="transmembrane region" description="Helical" evidence="9">
    <location>
        <begin position="256"/>
        <end position="277"/>
    </location>
</feature>
<dbReference type="GO" id="GO:0015175">
    <property type="term" value="F:neutral L-amino acid transmembrane transporter activity"/>
    <property type="evidence" value="ECO:0007669"/>
    <property type="project" value="TreeGrafter"/>
</dbReference>
<dbReference type="FunFam" id="1.20.1740.10:FF:000003">
    <property type="entry name" value="Y+L amino acid transporter 1 isoform X1"/>
    <property type="match status" value="1"/>
</dbReference>
<protein>
    <submittedName>
        <fullName evidence="11">Large neutral amino acids transporter small subunit 1-like</fullName>
    </submittedName>
</protein>
<evidence type="ECO:0000313" key="10">
    <source>
        <dbReference type="Proteomes" id="UP000515135"/>
    </source>
</evidence>
<feature type="transmembrane region" description="Helical" evidence="9">
    <location>
        <begin position="178"/>
        <end position="198"/>
    </location>
</feature>
<evidence type="ECO:0000256" key="3">
    <source>
        <dbReference type="ARBA" id="ARBA00022448"/>
    </source>
</evidence>
<dbReference type="OrthoDB" id="10062876at2759"/>
<keyword evidence="6" id="KW-0029">Amino-acid transport</keyword>
<evidence type="ECO:0000256" key="7">
    <source>
        <dbReference type="ARBA" id="ARBA00022989"/>
    </source>
</evidence>
<feature type="transmembrane region" description="Helical" evidence="9">
    <location>
        <begin position="437"/>
        <end position="456"/>
    </location>
</feature>
<dbReference type="PIRSF" id="PIRSF006060">
    <property type="entry name" value="AA_transporter"/>
    <property type="match status" value="1"/>
</dbReference>
<gene>
    <name evidence="11" type="primary">LOC109473710</name>
</gene>
<evidence type="ECO:0000256" key="8">
    <source>
        <dbReference type="ARBA" id="ARBA00023136"/>
    </source>
</evidence>
<evidence type="ECO:0000256" key="4">
    <source>
        <dbReference type="ARBA" id="ARBA00022475"/>
    </source>
</evidence>
<dbReference type="Gene3D" id="1.20.1740.10">
    <property type="entry name" value="Amino acid/polyamine transporter I"/>
    <property type="match status" value="1"/>
</dbReference>
<dbReference type="GO" id="GO:0015179">
    <property type="term" value="F:L-amino acid transmembrane transporter activity"/>
    <property type="evidence" value="ECO:0007669"/>
    <property type="project" value="TreeGrafter"/>
</dbReference>
<evidence type="ECO:0000313" key="11">
    <source>
        <dbReference type="RefSeq" id="XP_019629246.1"/>
    </source>
</evidence>
<keyword evidence="4" id="KW-1003">Cell membrane</keyword>
<dbReference type="KEGG" id="bbel:109473710"/>